<gene>
    <name evidence="25" type="ORF">AAHA92_33531</name>
</gene>
<keyword evidence="4" id="KW-1003">Cell membrane</keyword>
<dbReference type="Pfam" id="PF00560">
    <property type="entry name" value="LRR_1"/>
    <property type="match status" value="4"/>
</dbReference>
<dbReference type="FunFam" id="3.80.10.10:FF:000233">
    <property type="entry name" value="Leucine-rich repeat receptor-like protein kinase TDR"/>
    <property type="match status" value="1"/>
</dbReference>
<dbReference type="Gene3D" id="3.80.10.10">
    <property type="entry name" value="Ribonuclease Inhibitor"/>
    <property type="match status" value="3"/>
</dbReference>
<dbReference type="SUPFAM" id="SSF52047">
    <property type="entry name" value="RNI-like"/>
    <property type="match status" value="1"/>
</dbReference>
<keyword evidence="7" id="KW-0433">Leucine-rich repeat</keyword>
<evidence type="ECO:0000256" key="9">
    <source>
        <dbReference type="ARBA" id="ARBA00022692"/>
    </source>
</evidence>
<keyword evidence="8 25" id="KW-0808">Transferase</keyword>
<evidence type="ECO:0000259" key="24">
    <source>
        <dbReference type="PROSITE" id="PS50011"/>
    </source>
</evidence>
<evidence type="ECO:0000256" key="4">
    <source>
        <dbReference type="ARBA" id="ARBA00022475"/>
    </source>
</evidence>
<evidence type="ECO:0000256" key="17">
    <source>
        <dbReference type="ARBA" id="ARBA00023170"/>
    </source>
</evidence>
<dbReference type="PROSITE" id="PS00108">
    <property type="entry name" value="PROTEIN_KINASE_ST"/>
    <property type="match status" value="1"/>
</dbReference>
<dbReference type="SMART" id="SM00369">
    <property type="entry name" value="LRR_TYP"/>
    <property type="match status" value="6"/>
</dbReference>
<evidence type="ECO:0000256" key="22">
    <source>
        <dbReference type="SAM" id="Phobius"/>
    </source>
</evidence>
<keyword evidence="9 22" id="KW-0812">Transmembrane</keyword>
<comment type="catalytic activity">
    <reaction evidence="20">
        <text>L-seryl-[protein] + ATP = O-phospho-L-seryl-[protein] + ADP + H(+)</text>
        <dbReference type="Rhea" id="RHEA:17989"/>
        <dbReference type="Rhea" id="RHEA-COMP:9863"/>
        <dbReference type="Rhea" id="RHEA-COMP:11604"/>
        <dbReference type="ChEBI" id="CHEBI:15378"/>
        <dbReference type="ChEBI" id="CHEBI:29999"/>
        <dbReference type="ChEBI" id="CHEBI:30616"/>
        <dbReference type="ChEBI" id="CHEBI:83421"/>
        <dbReference type="ChEBI" id="CHEBI:456216"/>
        <dbReference type="EC" id="2.7.11.1"/>
    </reaction>
</comment>
<dbReference type="GO" id="GO:0051707">
    <property type="term" value="P:response to other organism"/>
    <property type="evidence" value="ECO:0007669"/>
    <property type="project" value="UniProtKB-ARBA"/>
</dbReference>
<dbReference type="FunFam" id="3.80.10.10:FF:000400">
    <property type="entry name" value="Nuclear pore complex protein NUP107"/>
    <property type="match status" value="1"/>
</dbReference>
<keyword evidence="12 21" id="KW-0547">Nucleotide-binding</keyword>
<keyword evidence="15 22" id="KW-1133">Transmembrane helix</keyword>
<dbReference type="SUPFAM" id="SSF52058">
    <property type="entry name" value="L domain-like"/>
    <property type="match status" value="1"/>
</dbReference>
<dbReference type="Pfam" id="PF08263">
    <property type="entry name" value="LRRNT_2"/>
    <property type="match status" value="1"/>
</dbReference>
<evidence type="ECO:0000256" key="14">
    <source>
        <dbReference type="ARBA" id="ARBA00022840"/>
    </source>
</evidence>
<evidence type="ECO:0000256" key="10">
    <source>
        <dbReference type="ARBA" id="ARBA00022729"/>
    </source>
</evidence>
<dbReference type="FunFam" id="3.80.10.10:FF:000041">
    <property type="entry name" value="LRR receptor-like serine/threonine-protein kinase ERECTA"/>
    <property type="match status" value="1"/>
</dbReference>
<evidence type="ECO:0000256" key="21">
    <source>
        <dbReference type="PROSITE-ProRule" id="PRU10141"/>
    </source>
</evidence>
<keyword evidence="14 21" id="KW-0067">ATP-binding</keyword>
<dbReference type="InterPro" id="IPR003591">
    <property type="entry name" value="Leu-rich_rpt_typical-subtyp"/>
</dbReference>
<feature type="binding site" evidence="21">
    <location>
        <position position="687"/>
    </location>
    <ligand>
        <name>ATP</name>
        <dbReference type="ChEBI" id="CHEBI:30616"/>
    </ligand>
</feature>
<feature type="transmembrane region" description="Helical" evidence="22">
    <location>
        <begin position="604"/>
        <end position="623"/>
    </location>
</feature>
<dbReference type="SMART" id="SM00220">
    <property type="entry name" value="S_TKc"/>
    <property type="match status" value="1"/>
</dbReference>
<evidence type="ECO:0000256" key="8">
    <source>
        <dbReference type="ARBA" id="ARBA00022679"/>
    </source>
</evidence>
<dbReference type="Pfam" id="PF23598">
    <property type="entry name" value="LRR_14"/>
    <property type="match status" value="1"/>
</dbReference>
<dbReference type="InterPro" id="IPR000719">
    <property type="entry name" value="Prot_kinase_dom"/>
</dbReference>
<dbReference type="SUPFAM" id="SSF56112">
    <property type="entry name" value="Protein kinase-like (PK-like)"/>
    <property type="match status" value="1"/>
</dbReference>
<dbReference type="InterPro" id="IPR011009">
    <property type="entry name" value="Kinase-like_dom_sf"/>
</dbReference>
<name>A0ABD1FPA8_SALDI</name>
<dbReference type="InterPro" id="IPR032675">
    <property type="entry name" value="LRR_dom_sf"/>
</dbReference>
<evidence type="ECO:0000256" key="1">
    <source>
        <dbReference type="ARBA" id="ARBA00004162"/>
    </source>
</evidence>
<keyword evidence="18" id="KW-0325">Glycoprotein</keyword>
<dbReference type="InterPro" id="IPR051809">
    <property type="entry name" value="Plant_receptor-like_S/T_kinase"/>
</dbReference>
<evidence type="ECO:0000256" key="2">
    <source>
        <dbReference type="ARBA" id="ARBA00008684"/>
    </source>
</evidence>
<keyword evidence="26" id="KW-1185">Reference proteome</keyword>
<evidence type="ECO:0000256" key="23">
    <source>
        <dbReference type="SAM" id="SignalP"/>
    </source>
</evidence>
<dbReference type="InterPro" id="IPR001611">
    <property type="entry name" value="Leu-rich_rpt"/>
</dbReference>
<dbReference type="InterPro" id="IPR013210">
    <property type="entry name" value="LRR_N_plant-typ"/>
</dbReference>
<dbReference type="Proteomes" id="UP001567538">
    <property type="component" value="Unassembled WGS sequence"/>
</dbReference>
<organism evidence="25 26">
    <name type="scientific">Salvia divinorum</name>
    <name type="common">Maria pastora</name>
    <name type="synonym">Diviner's sage</name>
    <dbReference type="NCBI Taxonomy" id="28513"/>
    <lineage>
        <taxon>Eukaryota</taxon>
        <taxon>Viridiplantae</taxon>
        <taxon>Streptophyta</taxon>
        <taxon>Embryophyta</taxon>
        <taxon>Tracheophyta</taxon>
        <taxon>Spermatophyta</taxon>
        <taxon>Magnoliopsida</taxon>
        <taxon>eudicotyledons</taxon>
        <taxon>Gunneridae</taxon>
        <taxon>Pentapetalae</taxon>
        <taxon>asterids</taxon>
        <taxon>lamiids</taxon>
        <taxon>Lamiales</taxon>
        <taxon>Lamiaceae</taxon>
        <taxon>Nepetoideae</taxon>
        <taxon>Mentheae</taxon>
        <taxon>Salviinae</taxon>
        <taxon>Salvia</taxon>
        <taxon>Salvia subgen. Calosphace</taxon>
    </lineage>
</organism>
<dbReference type="GO" id="GO:0009791">
    <property type="term" value="P:post-embryonic development"/>
    <property type="evidence" value="ECO:0007669"/>
    <property type="project" value="UniProtKB-ARBA"/>
</dbReference>
<sequence length="961" mass="105798">MGNFSLSFALSILLLHSFALSLMNSSTDKHALISFKNSITYDPYAILSTSWSQNTSVCSWIGVSCGLKHRRVTALNLSGYDLAGTVAPHLGNLSFLRYLDISFNSFTGTLPSELSKLRRLKVMNVGVNSYTGEIPTWLGSLPQLEELYLNNNTFLGWLPSDMCNNTPNIKLLELDFNGLEGHIPSNIWKCKHLEILSLNFNTFSGKIPRAIGNTSMLRVLSLAYNNFTGELPQEISALPILEVLDVFKNLLYGSIPSSIYNISTLTWLEISNNEFSGTLPSHFGNSLLNLEVFLAAINRLSGPIPTSITNASKLTTLDMHSNSFSGSIPYFGSLKLLRRLLLWGNNLSAAEFPSQELTFLSSLTNCRNLQLLDVSFNPLNGILPASFGNLSSSLERIDVSNCNIMGVIPSEISNFSSLLLLDLAINQLGGTIPPAIGKLNQLQGLYLTGNQLVGFIPNDLCQLNHLGELFLSVNMFVGPIPECLGDVKSLRVISLSYNQLNSSIPPKFWTLTDLVILSLSNNNLSGNLSSQLGNLKSITILLLSSNQFSGDIPSLIDEGEIPDGGRFRNFTAQSFSHNLALCGLITFQVPPCHEKHHRSWLKKVMVPLGVLAVIVLIVTLLLIRMSKKKRVTLSVDISPSTAEFRRISYIELERGTSSFSETNLLGRGSFGSVYEAILSDGLRVAVKVFNLDLQGAAKSFDAETTILSNIRHRNLVRVIGCCCNMEFKAIILTYMPNGSLDKWLHSDMYGLDLIQRLKIAIDVAAALEYLHHGHTFPVVHCDIKPSNVLLDQDMTAHLADFGISKLFDGEETVIQTQTVATIGYAAPEFGSEGKVSTNGDVFSFGILMLEMFTGKNPTNDMFDEERGIKEWVREALEQSAVAEIVPHALLSIEDQHFSAMEQCFLSLFELAMKCLVVSAEERINMIEAAAALRKICATLVAGTESHRPRYAFPVSIRNNRV</sequence>
<evidence type="ECO:0000256" key="15">
    <source>
        <dbReference type="ARBA" id="ARBA00022989"/>
    </source>
</evidence>
<accession>A0ABD1FPA8</accession>
<evidence type="ECO:0000256" key="7">
    <source>
        <dbReference type="ARBA" id="ARBA00022614"/>
    </source>
</evidence>
<feature type="signal peptide" evidence="23">
    <location>
        <begin position="1"/>
        <end position="21"/>
    </location>
</feature>
<evidence type="ECO:0000256" key="19">
    <source>
        <dbReference type="ARBA" id="ARBA00047899"/>
    </source>
</evidence>
<protein>
    <recommendedName>
        <fullName evidence="3">non-specific serine/threonine protein kinase</fullName>
        <ecNumber evidence="3">2.7.11.1</ecNumber>
    </recommendedName>
</protein>
<dbReference type="GO" id="GO:0005524">
    <property type="term" value="F:ATP binding"/>
    <property type="evidence" value="ECO:0007669"/>
    <property type="project" value="UniProtKB-UniRule"/>
</dbReference>
<feature type="chain" id="PRO_5044773498" description="non-specific serine/threonine protein kinase" evidence="23">
    <location>
        <begin position="22"/>
        <end position="961"/>
    </location>
</feature>
<evidence type="ECO:0000256" key="5">
    <source>
        <dbReference type="ARBA" id="ARBA00022527"/>
    </source>
</evidence>
<dbReference type="InterPro" id="IPR017441">
    <property type="entry name" value="Protein_kinase_ATP_BS"/>
</dbReference>
<evidence type="ECO:0000256" key="12">
    <source>
        <dbReference type="ARBA" id="ARBA00022741"/>
    </source>
</evidence>
<dbReference type="GO" id="GO:0004674">
    <property type="term" value="F:protein serine/threonine kinase activity"/>
    <property type="evidence" value="ECO:0007669"/>
    <property type="project" value="UniProtKB-KW"/>
</dbReference>
<keyword evidence="6" id="KW-0597">Phosphoprotein</keyword>
<evidence type="ECO:0000313" key="25">
    <source>
        <dbReference type="EMBL" id="KAL1533676.1"/>
    </source>
</evidence>
<comment type="catalytic activity">
    <reaction evidence="19">
        <text>L-threonyl-[protein] + ATP = O-phospho-L-threonyl-[protein] + ADP + H(+)</text>
        <dbReference type="Rhea" id="RHEA:46608"/>
        <dbReference type="Rhea" id="RHEA-COMP:11060"/>
        <dbReference type="Rhea" id="RHEA-COMP:11605"/>
        <dbReference type="ChEBI" id="CHEBI:15378"/>
        <dbReference type="ChEBI" id="CHEBI:30013"/>
        <dbReference type="ChEBI" id="CHEBI:30616"/>
        <dbReference type="ChEBI" id="CHEBI:61977"/>
        <dbReference type="ChEBI" id="CHEBI:456216"/>
        <dbReference type="EC" id="2.7.11.1"/>
    </reaction>
</comment>
<dbReference type="GO" id="GO:0006952">
    <property type="term" value="P:defense response"/>
    <property type="evidence" value="ECO:0007669"/>
    <property type="project" value="UniProtKB-ARBA"/>
</dbReference>
<comment type="similarity">
    <text evidence="2">Belongs to the protein kinase superfamily. Ser/Thr protein kinase family.</text>
</comment>
<dbReference type="InterPro" id="IPR001245">
    <property type="entry name" value="Ser-Thr/Tyr_kinase_cat_dom"/>
</dbReference>
<evidence type="ECO:0000313" key="26">
    <source>
        <dbReference type="Proteomes" id="UP001567538"/>
    </source>
</evidence>
<dbReference type="GO" id="GO:0005886">
    <property type="term" value="C:plasma membrane"/>
    <property type="evidence" value="ECO:0007669"/>
    <property type="project" value="UniProtKB-SubCell"/>
</dbReference>
<dbReference type="Pfam" id="PF07714">
    <property type="entry name" value="PK_Tyr_Ser-Thr"/>
    <property type="match status" value="1"/>
</dbReference>
<dbReference type="Gene3D" id="1.10.510.10">
    <property type="entry name" value="Transferase(Phosphotransferase) domain 1"/>
    <property type="match status" value="1"/>
</dbReference>
<dbReference type="PANTHER" id="PTHR27008">
    <property type="entry name" value="OS04G0122200 PROTEIN"/>
    <property type="match status" value="1"/>
</dbReference>
<dbReference type="EMBL" id="JBEAFC010000014">
    <property type="protein sequence ID" value="KAL1533676.1"/>
    <property type="molecule type" value="Genomic_DNA"/>
</dbReference>
<dbReference type="InterPro" id="IPR055414">
    <property type="entry name" value="LRR_R13L4/SHOC2-like"/>
</dbReference>
<dbReference type="FunFam" id="1.10.510.10:FF:000358">
    <property type="entry name" value="Putative leucine-rich repeat receptor-like serine/threonine-protein kinase"/>
    <property type="match status" value="1"/>
</dbReference>
<keyword evidence="17" id="KW-0675">Receptor</keyword>
<dbReference type="PANTHER" id="PTHR27008:SF585">
    <property type="entry name" value="PROTEIN KINASE DOMAIN-CONTAINING PROTEIN"/>
    <property type="match status" value="1"/>
</dbReference>
<proteinExistence type="inferred from homology"/>
<evidence type="ECO:0000256" key="6">
    <source>
        <dbReference type="ARBA" id="ARBA00022553"/>
    </source>
</evidence>
<dbReference type="Gene3D" id="3.30.200.20">
    <property type="entry name" value="Phosphorylase Kinase, domain 1"/>
    <property type="match status" value="1"/>
</dbReference>
<dbReference type="AlphaFoldDB" id="A0ABD1FPA8"/>
<evidence type="ECO:0000256" key="18">
    <source>
        <dbReference type="ARBA" id="ARBA00023180"/>
    </source>
</evidence>
<dbReference type="InterPro" id="IPR008271">
    <property type="entry name" value="Ser/Thr_kinase_AS"/>
</dbReference>
<keyword evidence="13 25" id="KW-0418">Kinase</keyword>
<comment type="subcellular location">
    <subcellularLocation>
        <location evidence="1">Cell membrane</location>
        <topology evidence="1">Single-pass membrane protein</topology>
    </subcellularLocation>
</comment>
<feature type="domain" description="Protein kinase" evidence="24">
    <location>
        <begin position="659"/>
        <end position="940"/>
    </location>
</feature>
<evidence type="ECO:0000256" key="16">
    <source>
        <dbReference type="ARBA" id="ARBA00023136"/>
    </source>
</evidence>
<evidence type="ECO:0000256" key="3">
    <source>
        <dbReference type="ARBA" id="ARBA00012513"/>
    </source>
</evidence>
<dbReference type="PROSITE" id="PS00107">
    <property type="entry name" value="PROTEIN_KINASE_ATP"/>
    <property type="match status" value="1"/>
</dbReference>
<comment type="caution">
    <text evidence="25">The sequence shown here is derived from an EMBL/GenBank/DDBJ whole genome shotgun (WGS) entry which is preliminary data.</text>
</comment>
<keyword evidence="11" id="KW-0677">Repeat</keyword>
<keyword evidence="5 25" id="KW-0723">Serine/threonine-protein kinase</keyword>
<reference evidence="25 26" key="1">
    <citation type="submission" date="2024-06" db="EMBL/GenBank/DDBJ databases">
        <title>A chromosome level genome sequence of Diviner's sage (Salvia divinorum).</title>
        <authorList>
            <person name="Ford S.A."/>
            <person name="Ro D.-K."/>
            <person name="Ness R.W."/>
            <person name="Phillips M.A."/>
        </authorList>
    </citation>
    <scope>NUCLEOTIDE SEQUENCE [LARGE SCALE GENOMIC DNA]</scope>
    <source>
        <strain evidence="25">SAF-2024a</strain>
        <tissue evidence="25">Leaf</tissue>
    </source>
</reference>
<dbReference type="PROSITE" id="PS50011">
    <property type="entry name" value="PROTEIN_KINASE_DOM"/>
    <property type="match status" value="1"/>
</dbReference>
<keyword evidence="16 22" id="KW-0472">Membrane</keyword>
<keyword evidence="10 23" id="KW-0732">Signal</keyword>
<evidence type="ECO:0000256" key="11">
    <source>
        <dbReference type="ARBA" id="ARBA00022737"/>
    </source>
</evidence>
<dbReference type="EC" id="2.7.11.1" evidence="3"/>
<evidence type="ECO:0000256" key="20">
    <source>
        <dbReference type="ARBA" id="ARBA00048679"/>
    </source>
</evidence>
<evidence type="ECO:0000256" key="13">
    <source>
        <dbReference type="ARBA" id="ARBA00022777"/>
    </source>
</evidence>